<sequence>MQTRSAARKSAAMAQAPPTPSKPLTKEERPEPMVIQHWDHGDGGNTEGISVKSPRFNPIPVERSFNSLFYGSLSSISSSSSGGGSFSSVEDGPMSSPHASFTASQEAAGDLVSLVARNDTGAVPATPIHPSTGPTRVARGTPKRRLAKRPYPVAGALTGSSSSSSSSMIASPARAPLHRDSAINWNSDPVYGASPMAGIGASGGRHRARTASASLDPDDIFQRELQILLRSKELVLAGVKAVMSEKKGKKQNKRPPPQPTPTRTKPSSTRRPLGPEGTELIDESFRAAPAGPSVYPQDWVAHPSNTLHAHPTLPILDDEKASDAMVH</sequence>
<feature type="compositionally biased region" description="Basic and acidic residues" evidence="1">
    <location>
        <begin position="24"/>
        <end position="42"/>
    </location>
</feature>
<dbReference type="AlphaFoldDB" id="A0A8H5EZT7"/>
<dbReference type="OrthoDB" id="10656055at2759"/>
<feature type="compositionally biased region" description="Low complexity" evidence="1">
    <location>
        <begin position="1"/>
        <end position="16"/>
    </location>
</feature>
<name>A0A8H5EZT7_9AGAR</name>
<gene>
    <name evidence="2" type="ORF">D9619_010644</name>
</gene>
<evidence type="ECO:0000256" key="1">
    <source>
        <dbReference type="SAM" id="MobiDB-lite"/>
    </source>
</evidence>
<evidence type="ECO:0000313" key="3">
    <source>
        <dbReference type="Proteomes" id="UP000567179"/>
    </source>
</evidence>
<evidence type="ECO:0000313" key="2">
    <source>
        <dbReference type="EMBL" id="KAF5318464.1"/>
    </source>
</evidence>
<protein>
    <submittedName>
        <fullName evidence="2">Uncharacterized protein</fullName>
    </submittedName>
</protein>
<comment type="caution">
    <text evidence="2">The sequence shown here is derived from an EMBL/GenBank/DDBJ whole genome shotgun (WGS) entry which is preliminary data.</text>
</comment>
<accession>A0A8H5EZT7</accession>
<proteinExistence type="predicted"/>
<dbReference type="EMBL" id="JAACJJ010000030">
    <property type="protein sequence ID" value="KAF5318464.1"/>
    <property type="molecule type" value="Genomic_DNA"/>
</dbReference>
<feature type="region of interest" description="Disordered" evidence="1">
    <location>
        <begin position="75"/>
        <end position="104"/>
    </location>
</feature>
<reference evidence="2 3" key="1">
    <citation type="journal article" date="2020" name="ISME J.">
        <title>Uncovering the hidden diversity of litter-decomposition mechanisms in mushroom-forming fungi.</title>
        <authorList>
            <person name="Floudas D."/>
            <person name="Bentzer J."/>
            <person name="Ahren D."/>
            <person name="Johansson T."/>
            <person name="Persson P."/>
            <person name="Tunlid A."/>
        </authorList>
    </citation>
    <scope>NUCLEOTIDE SEQUENCE [LARGE SCALE GENOMIC DNA]</scope>
    <source>
        <strain evidence="2 3">CBS 101986</strain>
    </source>
</reference>
<organism evidence="2 3">
    <name type="scientific">Psilocybe cf. subviscida</name>
    <dbReference type="NCBI Taxonomy" id="2480587"/>
    <lineage>
        <taxon>Eukaryota</taxon>
        <taxon>Fungi</taxon>
        <taxon>Dikarya</taxon>
        <taxon>Basidiomycota</taxon>
        <taxon>Agaricomycotina</taxon>
        <taxon>Agaricomycetes</taxon>
        <taxon>Agaricomycetidae</taxon>
        <taxon>Agaricales</taxon>
        <taxon>Agaricineae</taxon>
        <taxon>Strophariaceae</taxon>
        <taxon>Psilocybe</taxon>
    </lineage>
</organism>
<feature type="region of interest" description="Disordered" evidence="1">
    <location>
        <begin position="121"/>
        <end position="173"/>
    </location>
</feature>
<keyword evidence="3" id="KW-1185">Reference proteome</keyword>
<dbReference type="Proteomes" id="UP000567179">
    <property type="component" value="Unassembled WGS sequence"/>
</dbReference>
<feature type="region of interest" description="Disordered" evidence="1">
    <location>
        <begin position="243"/>
        <end position="280"/>
    </location>
</feature>
<feature type="compositionally biased region" description="Low complexity" evidence="1">
    <location>
        <begin position="261"/>
        <end position="272"/>
    </location>
</feature>
<feature type="region of interest" description="Disordered" evidence="1">
    <location>
        <begin position="1"/>
        <end position="55"/>
    </location>
</feature>